<dbReference type="SMART" id="SM00066">
    <property type="entry name" value="GAL4"/>
    <property type="match status" value="1"/>
</dbReference>
<evidence type="ECO:0000256" key="5">
    <source>
        <dbReference type="SAM" id="MobiDB-lite"/>
    </source>
</evidence>
<evidence type="ECO:0000256" key="2">
    <source>
        <dbReference type="ARBA" id="ARBA00023125"/>
    </source>
</evidence>
<keyword evidence="8" id="KW-1185">Reference proteome</keyword>
<evidence type="ECO:0000256" key="1">
    <source>
        <dbReference type="ARBA" id="ARBA00023015"/>
    </source>
</evidence>
<accession>A0A9W9F439</accession>
<keyword evidence="2" id="KW-0238">DNA-binding</keyword>
<feature type="region of interest" description="Disordered" evidence="5">
    <location>
        <begin position="51"/>
        <end position="87"/>
    </location>
</feature>
<proteinExistence type="predicted"/>
<keyword evidence="1" id="KW-0805">Transcription regulation</keyword>
<feature type="compositionally biased region" description="Polar residues" evidence="5">
    <location>
        <begin position="67"/>
        <end position="87"/>
    </location>
</feature>
<dbReference type="PROSITE" id="PS50048">
    <property type="entry name" value="ZN2_CY6_FUNGAL_2"/>
    <property type="match status" value="1"/>
</dbReference>
<sequence length="477" mass="53778">MVGVPRSSGCRLCVKRRVKCDERVPGCSKCETYGQPCPGYEKGFKFIAGKPHRTRRRAPETVEGQGCDTSHASPSVNSTPDASQPGSEIQWVAREEIPSTVISVDLNVLQGISALVNDFASPGAPESPDILRANWFGLLPLIYGQNRALDATLKSFTAHHFGRVLQNEQMVIYSRSAYGEALHCLRKALMNTSESLSSNILCTVVLLCIYELFTDTETPDSWMKHAKGLGQLIKVRGPDRYRSQLEISLLKSARGLIVMHAMFAGEDCFLASQEWHDMMREQRITTMSHEYHDSIEQFFAYFTHSPRIVHNLFRLREKDHTMPETLKEISEALTQVLDMQSKMTVWYEYWSQISSPPIEIPSFTGDTLFPMILTYKDVLDASVYCGYYAYMVIIHEALRSFGHPGPQEAAVTFFRDQICKSIEYASIGTLGPFRIGFAMRVAIETADPLTRSWLVGHLQEFSKTYAAAKPENYEPIP</sequence>
<dbReference type="InterPro" id="IPR021858">
    <property type="entry name" value="Fun_TF"/>
</dbReference>
<dbReference type="GO" id="GO:0008270">
    <property type="term" value="F:zinc ion binding"/>
    <property type="evidence" value="ECO:0007669"/>
    <property type="project" value="InterPro"/>
</dbReference>
<reference evidence="7" key="1">
    <citation type="submission" date="2022-11" db="EMBL/GenBank/DDBJ databases">
        <authorList>
            <person name="Petersen C."/>
        </authorList>
    </citation>
    <scope>NUCLEOTIDE SEQUENCE</scope>
    <source>
        <strain evidence="7">IBT 30069</strain>
    </source>
</reference>
<dbReference type="InterPro" id="IPR036864">
    <property type="entry name" value="Zn2-C6_fun-type_DNA-bd_sf"/>
</dbReference>
<keyword evidence="3" id="KW-0804">Transcription</keyword>
<dbReference type="SUPFAM" id="SSF57701">
    <property type="entry name" value="Zn2/Cys6 DNA-binding domain"/>
    <property type="match status" value="1"/>
</dbReference>
<organism evidence="7 8">
    <name type="scientific">Penicillium angulare</name>
    <dbReference type="NCBI Taxonomy" id="116970"/>
    <lineage>
        <taxon>Eukaryota</taxon>
        <taxon>Fungi</taxon>
        <taxon>Dikarya</taxon>
        <taxon>Ascomycota</taxon>
        <taxon>Pezizomycotina</taxon>
        <taxon>Eurotiomycetes</taxon>
        <taxon>Eurotiomycetidae</taxon>
        <taxon>Eurotiales</taxon>
        <taxon>Aspergillaceae</taxon>
        <taxon>Penicillium</taxon>
    </lineage>
</organism>
<dbReference type="Pfam" id="PF11951">
    <property type="entry name" value="Fungal_trans_2"/>
    <property type="match status" value="1"/>
</dbReference>
<evidence type="ECO:0000313" key="7">
    <source>
        <dbReference type="EMBL" id="KAJ5093157.1"/>
    </source>
</evidence>
<evidence type="ECO:0000256" key="4">
    <source>
        <dbReference type="ARBA" id="ARBA00023242"/>
    </source>
</evidence>
<dbReference type="GO" id="GO:0003677">
    <property type="term" value="F:DNA binding"/>
    <property type="evidence" value="ECO:0007669"/>
    <property type="project" value="UniProtKB-KW"/>
</dbReference>
<dbReference type="Gene3D" id="4.10.240.10">
    <property type="entry name" value="Zn(2)-C6 fungal-type DNA-binding domain"/>
    <property type="match status" value="1"/>
</dbReference>
<dbReference type="PANTHER" id="PTHR38111:SF5">
    <property type="entry name" value="TRANSCRIPTION FACTOR DOMAIN-CONTAINING PROTEIN"/>
    <property type="match status" value="1"/>
</dbReference>
<keyword evidence="4" id="KW-0539">Nucleus</keyword>
<dbReference type="AlphaFoldDB" id="A0A9W9F439"/>
<protein>
    <recommendedName>
        <fullName evidence="6">Zn(2)-C6 fungal-type domain-containing protein</fullName>
    </recommendedName>
</protein>
<gene>
    <name evidence="7" type="ORF">N7456_009018</name>
</gene>
<evidence type="ECO:0000313" key="8">
    <source>
        <dbReference type="Proteomes" id="UP001149165"/>
    </source>
</evidence>
<dbReference type="EMBL" id="JAPQKH010000006">
    <property type="protein sequence ID" value="KAJ5093157.1"/>
    <property type="molecule type" value="Genomic_DNA"/>
</dbReference>
<dbReference type="GO" id="GO:0000981">
    <property type="term" value="F:DNA-binding transcription factor activity, RNA polymerase II-specific"/>
    <property type="evidence" value="ECO:0007669"/>
    <property type="project" value="InterPro"/>
</dbReference>
<evidence type="ECO:0000259" key="6">
    <source>
        <dbReference type="PROSITE" id="PS50048"/>
    </source>
</evidence>
<feature type="domain" description="Zn(2)-C6 fungal-type" evidence="6">
    <location>
        <begin position="9"/>
        <end position="37"/>
    </location>
</feature>
<dbReference type="OrthoDB" id="4314040at2759"/>
<dbReference type="Proteomes" id="UP001149165">
    <property type="component" value="Unassembled WGS sequence"/>
</dbReference>
<dbReference type="InterPro" id="IPR001138">
    <property type="entry name" value="Zn2Cys6_DnaBD"/>
</dbReference>
<dbReference type="Pfam" id="PF00172">
    <property type="entry name" value="Zn_clus"/>
    <property type="match status" value="1"/>
</dbReference>
<dbReference type="PANTHER" id="PTHR38111">
    <property type="entry name" value="ZN(2)-C6 FUNGAL-TYPE DOMAIN-CONTAINING PROTEIN-RELATED"/>
    <property type="match status" value="1"/>
</dbReference>
<evidence type="ECO:0000256" key="3">
    <source>
        <dbReference type="ARBA" id="ARBA00023163"/>
    </source>
</evidence>
<dbReference type="InterPro" id="IPR053178">
    <property type="entry name" value="Osmoadaptation_assoc"/>
</dbReference>
<name>A0A9W9F439_9EURO</name>
<reference evidence="7" key="2">
    <citation type="journal article" date="2023" name="IMA Fungus">
        <title>Comparative genomic study of the Penicillium genus elucidates a diverse pangenome and 15 lateral gene transfer events.</title>
        <authorList>
            <person name="Petersen C."/>
            <person name="Sorensen T."/>
            <person name="Nielsen M.R."/>
            <person name="Sondergaard T.E."/>
            <person name="Sorensen J.L."/>
            <person name="Fitzpatrick D.A."/>
            <person name="Frisvad J.C."/>
            <person name="Nielsen K.L."/>
        </authorList>
    </citation>
    <scope>NUCLEOTIDE SEQUENCE</scope>
    <source>
        <strain evidence="7">IBT 30069</strain>
    </source>
</reference>
<comment type="caution">
    <text evidence="7">The sequence shown here is derived from an EMBL/GenBank/DDBJ whole genome shotgun (WGS) entry which is preliminary data.</text>
</comment>